<dbReference type="InterPro" id="IPR027417">
    <property type="entry name" value="P-loop_NTPase"/>
</dbReference>
<sequence length="94" mass="10648">MIISHAMQQFSCASLKQIQEQVKKLEQGVIHVGVGTPGRIRALIEQDGLSLKSLKYLILDWNWRDQKLRRLIDIPEVKSNNLCVCVCVCVCPTV</sequence>
<protein>
    <submittedName>
        <fullName evidence="1">Uncharacterized protein</fullName>
    </submittedName>
</protein>
<name>A0ABQ7T5Y3_PHRPL</name>
<dbReference type="InterPro" id="IPR032704">
    <property type="entry name" value="Cms1"/>
</dbReference>
<dbReference type="Proteomes" id="UP000826234">
    <property type="component" value="Unassembled WGS sequence"/>
</dbReference>
<dbReference type="SUPFAM" id="SSF52540">
    <property type="entry name" value="P-loop containing nucleoside triphosphate hydrolases"/>
    <property type="match status" value="1"/>
</dbReference>
<dbReference type="PANTHER" id="PTHR24030">
    <property type="entry name" value="PROTEIN CMSS1"/>
    <property type="match status" value="1"/>
</dbReference>
<evidence type="ECO:0000313" key="2">
    <source>
        <dbReference type="Proteomes" id="UP000826234"/>
    </source>
</evidence>
<evidence type="ECO:0000313" key="1">
    <source>
        <dbReference type="EMBL" id="KAH0624997.1"/>
    </source>
</evidence>
<dbReference type="EMBL" id="JAIPUX010001232">
    <property type="protein sequence ID" value="KAH0624997.1"/>
    <property type="molecule type" value="Genomic_DNA"/>
</dbReference>
<organism evidence="1 2">
    <name type="scientific">Phrynosoma platyrhinos</name>
    <name type="common">Desert horned lizard</name>
    <dbReference type="NCBI Taxonomy" id="52577"/>
    <lineage>
        <taxon>Eukaryota</taxon>
        <taxon>Metazoa</taxon>
        <taxon>Chordata</taxon>
        <taxon>Craniata</taxon>
        <taxon>Vertebrata</taxon>
        <taxon>Euteleostomi</taxon>
        <taxon>Lepidosauria</taxon>
        <taxon>Squamata</taxon>
        <taxon>Bifurcata</taxon>
        <taxon>Unidentata</taxon>
        <taxon>Episquamata</taxon>
        <taxon>Toxicofera</taxon>
        <taxon>Iguania</taxon>
        <taxon>Phrynosomatidae</taxon>
        <taxon>Phrynosomatinae</taxon>
        <taxon>Phrynosoma</taxon>
    </lineage>
</organism>
<proteinExistence type="predicted"/>
<comment type="caution">
    <text evidence="1">The sequence shown here is derived from an EMBL/GenBank/DDBJ whole genome shotgun (WGS) entry which is preliminary data.</text>
</comment>
<reference evidence="1 2" key="1">
    <citation type="journal article" date="2022" name="Gigascience">
        <title>A chromosome-level genome assembly and annotation of the desert horned lizard, Phrynosoma platyrhinos, provides insight into chromosomal rearrangements among reptiles.</title>
        <authorList>
            <person name="Koochekian N."/>
            <person name="Ascanio A."/>
            <person name="Farleigh K."/>
            <person name="Card D.C."/>
            <person name="Schield D.R."/>
            <person name="Castoe T.A."/>
            <person name="Jezkova T."/>
        </authorList>
    </citation>
    <scope>NUCLEOTIDE SEQUENCE [LARGE SCALE GENOMIC DNA]</scope>
    <source>
        <strain evidence="1">NK-2021</strain>
    </source>
</reference>
<keyword evidence="2" id="KW-1185">Reference proteome</keyword>
<dbReference type="Pfam" id="PF14617">
    <property type="entry name" value="CMS1"/>
    <property type="match status" value="1"/>
</dbReference>
<gene>
    <name evidence="1" type="ORF">JD844_032987</name>
</gene>
<accession>A0ABQ7T5Y3</accession>
<dbReference type="PANTHER" id="PTHR24030:SF0">
    <property type="entry name" value="PROTEIN CMSS1"/>
    <property type="match status" value="1"/>
</dbReference>
<dbReference type="Gene3D" id="3.40.50.300">
    <property type="entry name" value="P-loop containing nucleotide triphosphate hydrolases"/>
    <property type="match status" value="1"/>
</dbReference>